<dbReference type="Proteomes" id="UP000294823">
    <property type="component" value="Unassembled WGS sequence"/>
</dbReference>
<keyword evidence="2" id="KW-1185">Reference proteome</keyword>
<gene>
    <name evidence="1" type="ORF">E0702_15785</name>
</gene>
<protein>
    <recommendedName>
        <fullName evidence="3">RapA2 cadherin-like domain-containing protein</fullName>
    </recommendedName>
</protein>
<dbReference type="InterPro" id="IPR010221">
    <property type="entry name" value="VCBS_dom"/>
</dbReference>
<evidence type="ECO:0000313" key="1">
    <source>
        <dbReference type="EMBL" id="TDA95169.1"/>
    </source>
</evidence>
<evidence type="ECO:0008006" key="3">
    <source>
        <dbReference type="Google" id="ProtNLM"/>
    </source>
</evidence>
<name>A0ABY2D7T1_9GAMM</name>
<evidence type="ECO:0000313" key="2">
    <source>
        <dbReference type="Proteomes" id="UP000294823"/>
    </source>
</evidence>
<dbReference type="InterPro" id="IPR013783">
    <property type="entry name" value="Ig-like_fold"/>
</dbReference>
<comment type="caution">
    <text evidence="1">The sequence shown here is derived from an EMBL/GenBank/DDBJ whole genome shotgun (WGS) entry which is preliminary data.</text>
</comment>
<dbReference type="EMBL" id="SLTR01000046">
    <property type="protein sequence ID" value="TDA95169.1"/>
    <property type="molecule type" value="Genomic_DNA"/>
</dbReference>
<organism evidence="1 2">
    <name type="scientific">Halomonas marinisediminis</name>
    <dbReference type="NCBI Taxonomy" id="2546095"/>
    <lineage>
        <taxon>Bacteria</taxon>
        <taxon>Pseudomonadati</taxon>
        <taxon>Pseudomonadota</taxon>
        <taxon>Gammaproteobacteria</taxon>
        <taxon>Oceanospirillales</taxon>
        <taxon>Halomonadaceae</taxon>
        <taxon>Halomonas</taxon>
    </lineage>
</organism>
<dbReference type="NCBIfam" id="TIGR01965">
    <property type="entry name" value="VCBS_repeat"/>
    <property type="match status" value="1"/>
</dbReference>
<feature type="non-terminal residue" evidence="1">
    <location>
        <position position="332"/>
    </location>
</feature>
<accession>A0ABY2D7T1</accession>
<feature type="non-terminal residue" evidence="1">
    <location>
        <position position="1"/>
    </location>
</feature>
<reference evidence="1 2" key="1">
    <citation type="submission" date="2019-03" db="EMBL/GenBank/DDBJ databases">
        <title>Halomonas marinisediminis sp. nov., a moderately halophilic bacterium isolated from the Bohai Gulf.</title>
        <authorList>
            <person name="Ji X."/>
        </authorList>
    </citation>
    <scope>NUCLEOTIDE SEQUENCE [LARGE SCALE GENOMIC DNA]</scope>
    <source>
        <strain evidence="1 2">204</strain>
    </source>
</reference>
<sequence>DGETATQNLGIKIVDDAPTAADDANSITEDSTVAASGNVIGGVNASANDAADTVGADGATVTAIASDNVSGNTSSTNADGDLVIDGEYGTLTIKSDGSYDYVLDNTNLNVQGLLAGESLSETFTYTLTDGDGDAADAILDLTINGADDGVTVTVPADTASTTPDGDNTDHVVFESGLADGSKPSATDTQVDSSFTLTALDGLAADGGVTLAYTNVNGEARTLSLSKAQVEALATQSQTIDTQYGELVLNGYSQAADGTITIDYHYTLERAPQVTGDDTRDNIAITVTDRNGDTDDQTLGIKVVDDAPTAAGDANAIAEDVASVTGNVIGGSN</sequence>
<proteinExistence type="predicted"/>
<dbReference type="RefSeq" id="WP_205741951.1">
    <property type="nucleotide sequence ID" value="NZ_SLTR01000046.1"/>
</dbReference>
<dbReference type="Gene3D" id="2.60.40.10">
    <property type="entry name" value="Immunoglobulins"/>
    <property type="match status" value="1"/>
</dbReference>